<dbReference type="Gene3D" id="3.20.20.30">
    <property type="entry name" value="Luciferase-like domain"/>
    <property type="match status" value="1"/>
</dbReference>
<comment type="caution">
    <text evidence="8">The sequence shown here is derived from an EMBL/GenBank/DDBJ whole genome shotgun (WGS) entry which is preliminary data.</text>
</comment>
<feature type="binding site" evidence="6">
    <location>
        <position position="83"/>
    </location>
    <ligand>
        <name>FMN</name>
        <dbReference type="ChEBI" id="CHEBI:58210"/>
    </ligand>
</feature>
<dbReference type="EMBL" id="SJJR01000008">
    <property type="protein sequence ID" value="TCB96711.1"/>
    <property type="molecule type" value="Genomic_DNA"/>
</dbReference>
<feature type="binding site" evidence="6">
    <location>
        <position position="46"/>
    </location>
    <ligand>
        <name>FMN</name>
        <dbReference type="ChEBI" id="CHEBI:58210"/>
    </ligand>
</feature>
<evidence type="ECO:0000256" key="4">
    <source>
        <dbReference type="ARBA" id="ARBA00023033"/>
    </source>
</evidence>
<dbReference type="InterPro" id="IPR036661">
    <property type="entry name" value="Luciferase-like_sf"/>
</dbReference>
<reference evidence="8 9" key="1">
    <citation type="submission" date="2019-02" db="EMBL/GenBank/DDBJ databases">
        <title>Jishengella sp. nov., isolated from a root of Zingiber montanum.</title>
        <authorList>
            <person name="Kuncharoen N."/>
            <person name="Kudo T."/>
            <person name="Masahiro Y."/>
            <person name="Ohkuma M."/>
            <person name="Tanasupawat S."/>
        </authorList>
    </citation>
    <scope>NUCLEOTIDE SEQUENCE [LARGE SCALE GENOMIC DNA]</scope>
    <source>
        <strain evidence="8 9">PLAI 1-1</strain>
    </source>
</reference>
<keyword evidence="2 6" id="KW-0288">FMN</keyword>
<dbReference type="Proteomes" id="UP000292274">
    <property type="component" value="Unassembled WGS sequence"/>
</dbReference>
<dbReference type="AlphaFoldDB" id="A0A4R0GMI9"/>
<dbReference type="PIRSF" id="PIRSF000337">
    <property type="entry name" value="NTA_MOA"/>
    <property type="match status" value="1"/>
</dbReference>
<dbReference type="NCBIfam" id="TIGR03860">
    <property type="entry name" value="FMN_nitrolo"/>
    <property type="match status" value="1"/>
</dbReference>
<dbReference type="InterPro" id="IPR011251">
    <property type="entry name" value="Luciferase-like_dom"/>
</dbReference>
<accession>A0A4R0GMI9</accession>
<dbReference type="InterPro" id="IPR016215">
    <property type="entry name" value="NTA_MOA"/>
</dbReference>
<evidence type="ECO:0000256" key="1">
    <source>
        <dbReference type="ARBA" id="ARBA00022630"/>
    </source>
</evidence>
<evidence type="ECO:0000313" key="9">
    <source>
        <dbReference type="Proteomes" id="UP000292274"/>
    </source>
</evidence>
<keyword evidence="4" id="KW-0503">Monooxygenase</keyword>
<protein>
    <submittedName>
        <fullName evidence="8">LLM class flavin-dependent oxidoreductase</fullName>
    </submittedName>
</protein>
<dbReference type="OrthoDB" id="4437611at2"/>
<name>A0A4R0GMI9_9ACTN</name>
<keyword evidence="9" id="KW-1185">Reference proteome</keyword>
<evidence type="ECO:0000256" key="2">
    <source>
        <dbReference type="ARBA" id="ARBA00022643"/>
    </source>
</evidence>
<dbReference type="SUPFAM" id="SSF51679">
    <property type="entry name" value="Bacterial luciferase-like"/>
    <property type="match status" value="1"/>
</dbReference>
<feature type="binding site" evidence="6">
    <location>
        <position position="137"/>
    </location>
    <ligand>
        <name>FMN</name>
        <dbReference type="ChEBI" id="CHEBI:58210"/>
    </ligand>
</feature>
<keyword evidence="3" id="KW-0560">Oxidoreductase</keyword>
<dbReference type="GO" id="GO:0016705">
    <property type="term" value="F:oxidoreductase activity, acting on paired donors, with incorporation or reduction of molecular oxygen"/>
    <property type="evidence" value="ECO:0007669"/>
    <property type="project" value="InterPro"/>
</dbReference>
<proteinExistence type="inferred from homology"/>
<feature type="domain" description="Luciferase-like" evidence="7">
    <location>
        <begin position="24"/>
        <end position="369"/>
    </location>
</feature>
<sequence length="421" mass="45675">MFNAFGTYPSGWRALPDPIRFGTTDRYVEFARTAERGGLDALMLGDVLVAPRHPSTGPWTGLDPFVVLSTVAAHTDQIGLIVTASTTFHHPFHVARAVLSLDQVTRGRAGWNIVTTADRRAASQFGSTPVNTSTERYARAREFVEIVLGTWDSWPADTPFGADLTGDFVDATAARPFSYHGEHLQVTDVVSPVPPSAQGRPALVQAGASGDGRDLAARYADAVFTVQHEVGAARQFRADLLTRARQHGRPSVAVLPGIQVYLESSTAGAQAVLQELEHNPDDRNALVFFADRVGLPVEELRIDRALSPDQLQRARPPVPAFFHQIAALTRSEAPTVGQLITLGLHHNRSFAGTPEELADLIEEWVTTGAADGFNLSTGRGIVDLERIVDHLVPLLVKRGLRPPTYTEPTLRGRLSGPHEHA</sequence>
<dbReference type="Pfam" id="PF00296">
    <property type="entry name" value="Bac_luciferase"/>
    <property type="match status" value="1"/>
</dbReference>
<comment type="similarity">
    <text evidence="5">Belongs to the NtaA/SnaA/DszA monooxygenase family.</text>
</comment>
<dbReference type="GO" id="GO:0004497">
    <property type="term" value="F:monooxygenase activity"/>
    <property type="evidence" value="ECO:0007669"/>
    <property type="project" value="UniProtKB-KW"/>
</dbReference>
<evidence type="ECO:0000259" key="7">
    <source>
        <dbReference type="Pfam" id="PF00296"/>
    </source>
</evidence>
<evidence type="ECO:0000256" key="6">
    <source>
        <dbReference type="PIRSR" id="PIRSR000337-1"/>
    </source>
</evidence>
<gene>
    <name evidence="8" type="ORF">E0H26_13845</name>
</gene>
<organism evidence="8 9">
    <name type="scientific">Micromonospora zingiberis</name>
    <dbReference type="NCBI Taxonomy" id="2053011"/>
    <lineage>
        <taxon>Bacteria</taxon>
        <taxon>Bacillati</taxon>
        <taxon>Actinomycetota</taxon>
        <taxon>Actinomycetes</taxon>
        <taxon>Micromonosporales</taxon>
        <taxon>Micromonosporaceae</taxon>
        <taxon>Micromonospora</taxon>
    </lineage>
</organism>
<evidence type="ECO:0000313" key="8">
    <source>
        <dbReference type="EMBL" id="TCB96711.1"/>
    </source>
</evidence>
<dbReference type="RefSeq" id="WP_131304024.1">
    <property type="nucleotide sequence ID" value="NZ_SJJR01000008.1"/>
</dbReference>
<evidence type="ECO:0000256" key="5">
    <source>
        <dbReference type="ARBA" id="ARBA00033748"/>
    </source>
</evidence>
<feature type="binding site" evidence="6">
    <location>
        <position position="209"/>
    </location>
    <ligand>
        <name>FMN</name>
        <dbReference type="ChEBI" id="CHEBI:58210"/>
    </ligand>
</feature>
<dbReference type="PANTHER" id="PTHR30011:SF16">
    <property type="entry name" value="C2H2 FINGER DOMAIN TRANSCRIPTION FACTOR (EUROFUNG)-RELATED"/>
    <property type="match status" value="1"/>
</dbReference>
<evidence type="ECO:0000256" key="3">
    <source>
        <dbReference type="ARBA" id="ARBA00023002"/>
    </source>
</evidence>
<dbReference type="PANTHER" id="PTHR30011">
    <property type="entry name" value="ALKANESULFONATE MONOOXYGENASE-RELATED"/>
    <property type="match status" value="1"/>
</dbReference>
<keyword evidence="1 6" id="KW-0285">Flavoprotein</keyword>
<dbReference type="InterPro" id="IPR051260">
    <property type="entry name" value="Diverse_substr_monoxygenases"/>
</dbReference>